<dbReference type="Proteomes" id="UP001054945">
    <property type="component" value="Unassembled WGS sequence"/>
</dbReference>
<evidence type="ECO:0000313" key="2">
    <source>
        <dbReference type="EMBL" id="GIY95948.1"/>
    </source>
</evidence>
<comment type="caution">
    <text evidence="2">The sequence shown here is derived from an EMBL/GenBank/DDBJ whole genome shotgun (WGS) entry which is preliminary data.</text>
</comment>
<sequence length="286" mass="32524">MSTKEWELFEAKNKLQEILRMQKWRTRREEVPKNKLFFNPLTENCELTEYYSCIENLSTTEKVPSTLTTIFTTTPRNDDDKEKTSTTTSRLTSIIFTTTPRNDDDKRKLQLQLHSTTSNPTTNLTVDPDFERTNSKDIETSTEIATESTPTVTQTTIITTIKTTATTFPSSTQSSSTHSTANTISKEGKENDITEPPTINRISTEAIRYSTSELITDSTTTVEVSTIKTKIPEEVTTSSSLEIMTDEPNIWCPEPFGHFPHPLASTSLWYVLITYLLLWIAHQFDL</sequence>
<proteinExistence type="predicted"/>
<dbReference type="EMBL" id="BPLR01017985">
    <property type="protein sequence ID" value="GIY95948.1"/>
    <property type="molecule type" value="Genomic_DNA"/>
</dbReference>
<evidence type="ECO:0000313" key="3">
    <source>
        <dbReference type="Proteomes" id="UP001054945"/>
    </source>
</evidence>
<organism evidence="2 3">
    <name type="scientific">Caerostris extrusa</name>
    <name type="common">Bark spider</name>
    <name type="synonym">Caerostris bankana</name>
    <dbReference type="NCBI Taxonomy" id="172846"/>
    <lineage>
        <taxon>Eukaryota</taxon>
        <taxon>Metazoa</taxon>
        <taxon>Ecdysozoa</taxon>
        <taxon>Arthropoda</taxon>
        <taxon>Chelicerata</taxon>
        <taxon>Arachnida</taxon>
        <taxon>Araneae</taxon>
        <taxon>Araneomorphae</taxon>
        <taxon>Entelegynae</taxon>
        <taxon>Araneoidea</taxon>
        <taxon>Araneidae</taxon>
        <taxon>Caerostris</taxon>
    </lineage>
</organism>
<name>A0AAV4XNI2_CAEEX</name>
<keyword evidence="3" id="KW-1185">Reference proteome</keyword>
<dbReference type="AlphaFoldDB" id="A0AAV4XNI2"/>
<reference evidence="2 3" key="1">
    <citation type="submission" date="2021-06" db="EMBL/GenBank/DDBJ databases">
        <title>Caerostris extrusa draft genome.</title>
        <authorList>
            <person name="Kono N."/>
            <person name="Arakawa K."/>
        </authorList>
    </citation>
    <scope>NUCLEOTIDE SEQUENCE [LARGE SCALE GENOMIC DNA]</scope>
</reference>
<feature type="region of interest" description="Disordered" evidence="1">
    <location>
        <begin position="167"/>
        <end position="196"/>
    </location>
</feature>
<accession>A0AAV4XNI2</accession>
<gene>
    <name evidence="2" type="ORF">CEXT_728371</name>
</gene>
<protein>
    <submittedName>
        <fullName evidence="2">Uncharacterized protein</fullName>
    </submittedName>
</protein>
<evidence type="ECO:0000256" key="1">
    <source>
        <dbReference type="SAM" id="MobiDB-lite"/>
    </source>
</evidence>
<feature type="compositionally biased region" description="Low complexity" evidence="1">
    <location>
        <begin position="167"/>
        <end position="183"/>
    </location>
</feature>